<dbReference type="Pfam" id="PF04230">
    <property type="entry name" value="PS_pyruv_trans"/>
    <property type="match status" value="1"/>
</dbReference>
<proteinExistence type="predicted"/>
<keyword evidence="2" id="KW-0808">Transferase</keyword>
<evidence type="ECO:0000259" key="1">
    <source>
        <dbReference type="Pfam" id="PF04230"/>
    </source>
</evidence>
<dbReference type="Proteomes" id="UP000281094">
    <property type="component" value="Unassembled WGS sequence"/>
</dbReference>
<keyword evidence="3" id="KW-1185">Reference proteome</keyword>
<sequence length="377" mass="41826">MWLIMMLRNNLARKRRVLLDGPYGYANLGDNAIAYCMSSFLTKAGIDVTISCLNPDYIEKSIGLPTLPILDFKTLSTSVLKAIGEFDAIIVGGGQQLQEHPVPNPFFGMFSRVCHMARVAKALNVPFIAWSVGMDWPLSPLARLMARHYLGSDNVTLILRDGKSYDHACSMLAGKSCRILHSKDAVFMLANFLSDDVTRSTELNFTRNKRLIVSPSIIKPQQGLRKMVELCEEAAQLGYEVKGWHSEIRPGYDLKVREMVDWGTIPGFEWLPPNPIDTNEVASLLSSASLLLTTRMHPAIIAVAQGVPAYGIATNLKMRSVFDELSMPYTNTEDLEALNFHDIVESQFEKSFSMAQQFSANAELGGEQVLKAAFVDA</sequence>
<protein>
    <submittedName>
        <fullName evidence="2">Polysaccharide pyruvyl transferase family protein</fullName>
    </submittedName>
</protein>
<feature type="domain" description="Polysaccharide pyruvyl transferase" evidence="1">
    <location>
        <begin position="27"/>
        <end position="314"/>
    </location>
</feature>
<name>A0A3L7JA96_9HYPH</name>
<dbReference type="AlphaFoldDB" id="A0A3L7JA96"/>
<organism evidence="2 3">
    <name type="scientific">Notoacmeibacter ruber</name>
    <dbReference type="NCBI Taxonomy" id="2670375"/>
    <lineage>
        <taxon>Bacteria</taxon>
        <taxon>Pseudomonadati</taxon>
        <taxon>Pseudomonadota</taxon>
        <taxon>Alphaproteobacteria</taxon>
        <taxon>Hyphomicrobiales</taxon>
        <taxon>Notoacmeibacteraceae</taxon>
        <taxon>Notoacmeibacter</taxon>
    </lineage>
</organism>
<dbReference type="PANTHER" id="PTHR36836">
    <property type="entry name" value="COLANIC ACID BIOSYNTHESIS PROTEIN WCAK"/>
    <property type="match status" value="1"/>
</dbReference>
<evidence type="ECO:0000313" key="3">
    <source>
        <dbReference type="Proteomes" id="UP000281094"/>
    </source>
</evidence>
<reference evidence="2 3" key="1">
    <citation type="submission" date="2018-10" db="EMBL/GenBank/DDBJ databases">
        <title>Notoacmeibacter sp. M2BS9Y-3-1, whole genome shotgun sequence.</title>
        <authorList>
            <person name="Tuo L."/>
        </authorList>
    </citation>
    <scope>NUCLEOTIDE SEQUENCE [LARGE SCALE GENOMIC DNA]</scope>
    <source>
        <strain evidence="2 3">M2BS9Y-3-1</strain>
    </source>
</reference>
<dbReference type="GO" id="GO:0016740">
    <property type="term" value="F:transferase activity"/>
    <property type="evidence" value="ECO:0007669"/>
    <property type="project" value="UniProtKB-KW"/>
</dbReference>
<dbReference type="PANTHER" id="PTHR36836:SF1">
    <property type="entry name" value="COLANIC ACID BIOSYNTHESIS PROTEIN WCAK"/>
    <property type="match status" value="1"/>
</dbReference>
<accession>A0A3L7JA96</accession>
<dbReference type="InterPro" id="IPR007345">
    <property type="entry name" value="Polysacch_pyruvyl_Trfase"/>
</dbReference>
<evidence type="ECO:0000313" key="2">
    <source>
        <dbReference type="EMBL" id="RLQ87379.1"/>
    </source>
</evidence>
<gene>
    <name evidence="2" type="ORF">D8780_03310</name>
</gene>
<comment type="caution">
    <text evidence="2">The sequence shown here is derived from an EMBL/GenBank/DDBJ whole genome shotgun (WGS) entry which is preliminary data.</text>
</comment>
<dbReference type="EMBL" id="RCWN01000001">
    <property type="protein sequence ID" value="RLQ87379.1"/>
    <property type="molecule type" value="Genomic_DNA"/>
</dbReference>